<protein>
    <recommendedName>
        <fullName evidence="1">Ribosomal RNA small subunit methyltransferase H</fullName>
        <ecNumber evidence="1">2.1.1.199</ecNumber>
    </recommendedName>
    <alternativeName>
        <fullName evidence="1">16S rRNA m(4)C1402 methyltransferase</fullName>
    </alternativeName>
    <alternativeName>
        <fullName evidence="1">rRNA (cytosine-N(4)-)-methyltransferase RsmH</fullName>
    </alternativeName>
</protein>
<feature type="binding site" evidence="1">
    <location>
        <position position="117"/>
    </location>
    <ligand>
        <name>S-adenosyl-L-methionine</name>
        <dbReference type="ChEBI" id="CHEBI:59789"/>
    </ligand>
</feature>
<keyword evidence="1 2" id="KW-0808">Transferase</keyword>
<dbReference type="HAMAP" id="MF_01007">
    <property type="entry name" value="16SrRNA_methyltr_H"/>
    <property type="match status" value="1"/>
</dbReference>
<dbReference type="PANTHER" id="PTHR11265">
    <property type="entry name" value="S-ADENOSYL-METHYLTRANSFERASE MRAW"/>
    <property type="match status" value="1"/>
</dbReference>
<keyword evidence="1" id="KW-0963">Cytoplasm</keyword>
<gene>
    <name evidence="1 2" type="primary">rsmH</name>
    <name evidence="2" type="ORF">KO508_18645</name>
</gene>
<keyword evidence="3" id="KW-1185">Reference proteome</keyword>
<keyword evidence="1" id="KW-0698">rRNA processing</keyword>
<dbReference type="GO" id="GO:0008168">
    <property type="term" value="F:methyltransferase activity"/>
    <property type="evidence" value="ECO:0007669"/>
    <property type="project" value="UniProtKB-KW"/>
</dbReference>
<evidence type="ECO:0000256" key="1">
    <source>
        <dbReference type="HAMAP-Rule" id="MF_01007"/>
    </source>
</evidence>
<feature type="binding site" evidence="1">
    <location>
        <position position="63"/>
    </location>
    <ligand>
        <name>S-adenosyl-L-methionine</name>
        <dbReference type="ChEBI" id="CHEBI:59789"/>
    </ligand>
</feature>
<feature type="binding site" evidence="1">
    <location>
        <position position="89"/>
    </location>
    <ligand>
        <name>S-adenosyl-L-methionine</name>
        <dbReference type="ChEBI" id="CHEBI:59789"/>
    </ligand>
</feature>
<feature type="binding site" evidence="1">
    <location>
        <begin position="43"/>
        <end position="45"/>
    </location>
    <ligand>
        <name>S-adenosyl-L-methionine</name>
        <dbReference type="ChEBI" id="CHEBI:59789"/>
    </ligand>
</feature>
<reference evidence="2 3" key="1">
    <citation type="submission" date="2021-05" db="EMBL/GenBank/DDBJ databases">
        <title>Draft genomes of bacteria isolated from model marine particles.</title>
        <authorList>
            <person name="Datta M.S."/>
            <person name="Schwartzman J.A."/>
            <person name="Enke T.N."/>
            <person name="Saavedra J."/>
            <person name="Cermak N."/>
            <person name="Cordero O.X."/>
        </authorList>
    </citation>
    <scope>NUCLEOTIDE SEQUENCE [LARGE SCALE GENOMIC DNA]</scope>
    <source>
        <strain evidence="2 3">D2M19</strain>
    </source>
</reference>
<dbReference type="RefSeq" id="WP_216009748.1">
    <property type="nucleotide sequence ID" value="NZ_JAHKPV010000021.1"/>
</dbReference>
<evidence type="ECO:0000313" key="2">
    <source>
        <dbReference type="EMBL" id="MBU2876021.1"/>
    </source>
</evidence>
<organism evidence="2 3">
    <name type="scientific">Marinobacter salexigens</name>
    <dbReference type="NCBI Taxonomy" id="1925763"/>
    <lineage>
        <taxon>Bacteria</taxon>
        <taxon>Pseudomonadati</taxon>
        <taxon>Pseudomonadota</taxon>
        <taxon>Gammaproteobacteria</taxon>
        <taxon>Pseudomonadales</taxon>
        <taxon>Marinobacteraceae</taxon>
        <taxon>Marinobacter</taxon>
    </lineage>
</organism>
<dbReference type="EMBL" id="JAHKPV010000021">
    <property type="protein sequence ID" value="MBU2876021.1"/>
    <property type="molecule type" value="Genomic_DNA"/>
</dbReference>
<dbReference type="PIRSF" id="PIRSF004486">
    <property type="entry name" value="MraW"/>
    <property type="match status" value="1"/>
</dbReference>
<dbReference type="GO" id="GO:0032259">
    <property type="term" value="P:methylation"/>
    <property type="evidence" value="ECO:0007669"/>
    <property type="project" value="UniProtKB-KW"/>
</dbReference>
<evidence type="ECO:0000313" key="3">
    <source>
        <dbReference type="Proteomes" id="UP000753376"/>
    </source>
</evidence>
<accession>A0ABS6AD04</accession>
<name>A0ABS6AD04_9GAMM</name>
<feature type="binding site" evidence="1">
    <location>
        <position position="110"/>
    </location>
    <ligand>
        <name>S-adenosyl-L-methionine</name>
        <dbReference type="ChEBI" id="CHEBI:59789"/>
    </ligand>
</feature>
<comment type="similarity">
    <text evidence="1">Belongs to the methyltransferase superfamily. RsmH family.</text>
</comment>
<dbReference type="EC" id="2.1.1.199" evidence="1"/>
<comment type="function">
    <text evidence="1">Specifically methylates the N4 position of cytidine in position 1402 (C1402) of 16S rRNA.</text>
</comment>
<comment type="catalytic activity">
    <reaction evidence="1">
        <text>cytidine(1402) in 16S rRNA + S-adenosyl-L-methionine = N(4)-methylcytidine(1402) in 16S rRNA + S-adenosyl-L-homocysteine + H(+)</text>
        <dbReference type="Rhea" id="RHEA:42928"/>
        <dbReference type="Rhea" id="RHEA-COMP:10286"/>
        <dbReference type="Rhea" id="RHEA-COMP:10287"/>
        <dbReference type="ChEBI" id="CHEBI:15378"/>
        <dbReference type="ChEBI" id="CHEBI:57856"/>
        <dbReference type="ChEBI" id="CHEBI:59789"/>
        <dbReference type="ChEBI" id="CHEBI:74506"/>
        <dbReference type="ChEBI" id="CHEBI:82748"/>
        <dbReference type="EC" id="2.1.1.199"/>
    </reaction>
</comment>
<sequence length="328" mass="35967">MTSDRKPEAGAEFSHRSVLLDSAVDYLVSDSIGKYVDATFGRGGHSQLILGRLGASGKLLGIDKDPEAIHVAEEFAAGDPRFSYFHGSFAELSRAVSEAGWEQVNGVLMDLGVSSPQLDDASRGFSFMRDGPLDMRMNPQQSPSAAEWLMYADESEIADVIFRYGEERFGRRIARSIVERRKETPIETTLQLAALVSDAVPKKEKHKHPATRTFQAVRIFINRELEDLETGLQGAVDRLAPGGRLVVISFHSLEDRLVKRFMRDLARGPRLPKGIPVTAAQEASDFRLIGKASKAGAGEVSENVRARSAVMRVLERIDNQQASPTGSA</sequence>
<dbReference type="Proteomes" id="UP000753376">
    <property type="component" value="Unassembled WGS sequence"/>
</dbReference>
<proteinExistence type="inferred from homology"/>
<dbReference type="InterPro" id="IPR002903">
    <property type="entry name" value="RsmH"/>
</dbReference>
<dbReference type="NCBIfam" id="TIGR00006">
    <property type="entry name" value="16S rRNA (cytosine(1402)-N(4))-methyltransferase RsmH"/>
    <property type="match status" value="1"/>
</dbReference>
<keyword evidence="1" id="KW-0949">S-adenosyl-L-methionine</keyword>
<comment type="caution">
    <text evidence="2">The sequence shown here is derived from an EMBL/GenBank/DDBJ whole genome shotgun (WGS) entry which is preliminary data.</text>
</comment>
<dbReference type="PANTHER" id="PTHR11265:SF0">
    <property type="entry name" value="12S RRNA N4-METHYLCYTIDINE METHYLTRANSFERASE"/>
    <property type="match status" value="1"/>
</dbReference>
<keyword evidence="1 2" id="KW-0489">Methyltransferase</keyword>
<dbReference type="Pfam" id="PF01795">
    <property type="entry name" value="Methyltransf_5"/>
    <property type="match status" value="1"/>
</dbReference>
<comment type="subcellular location">
    <subcellularLocation>
        <location evidence="1">Cytoplasm</location>
    </subcellularLocation>
</comment>